<accession>A0A7E4VGK8</accession>
<sequence length="339" mass="39216">MSQSNNLHRPQNESPRGTFAAEYPGMIINPSLRWEHGDVCSRKEHVMHWSQNNYTFKPMILNCPTILRNIDVNSIVFTASNTGNAARKLIVPDKKLNIQHEYSYIESPANSPTTITYYCLKNRRYCGSYMLVNYEYDTSYYLLDEHEPECAVPFNPDIKSTEGVIFFDGRPHIPVPKERVAAFSQAMETIYLRPIDIQKQKTGMFYRFIFQSQRLHEHAQYRCQNCHSTLNVHCKKDHTIELHEHSCHEQCLTTLSDAEAVQNDIKLLTYSLETASITKPLTTLRKSVVKNINLKADAAANNNLSQDDNEVESKNNDDSDYLPGRKKRRQKKPKNKVKR</sequence>
<organism evidence="2 3">
    <name type="scientific">Panagrellus redivivus</name>
    <name type="common">Microworm</name>
    <dbReference type="NCBI Taxonomy" id="6233"/>
    <lineage>
        <taxon>Eukaryota</taxon>
        <taxon>Metazoa</taxon>
        <taxon>Ecdysozoa</taxon>
        <taxon>Nematoda</taxon>
        <taxon>Chromadorea</taxon>
        <taxon>Rhabditida</taxon>
        <taxon>Tylenchina</taxon>
        <taxon>Panagrolaimomorpha</taxon>
        <taxon>Panagrolaimoidea</taxon>
        <taxon>Panagrolaimidae</taxon>
        <taxon>Panagrellus</taxon>
    </lineage>
</organism>
<dbReference type="WBParaSite" id="Pan_g2087.t2">
    <property type="protein sequence ID" value="Pan_g2087.t2"/>
    <property type="gene ID" value="Pan_g2087"/>
</dbReference>
<evidence type="ECO:0000256" key="1">
    <source>
        <dbReference type="SAM" id="MobiDB-lite"/>
    </source>
</evidence>
<keyword evidence="2" id="KW-1185">Reference proteome</keyword>
<reference evidence="2" key="1">
    <citation type="journal article" date="2013" name="Genetics">
        <title>The draft genome and transcriptome of Panagrellus redivivus are shaped by the harsh demands of a free-living lifestyle.</title>
        <authorList>
            <person name="Srinivasan J."/>
            <person name="Dillman A.R."/>
            <person name="Macchietto M.G."/>
            <person name="Heikkinen L."/>
            <person name="Lakso M."/>
            <person name="Fracchia K.M."/>
            <person name="Antoshechkin I."/>
            <person name="Mortazavi A."/>
            <person name="Wong G."/>
            <person name="Sternberg P.W."/>
        </authorList>
    </citation>
    <scope>NUCLEOTIDE SEQUENCE [LARGE SCALE GENOMIC DNA]</scope>
    <source>
        <strain evidence="2">MT8872</strain>
    </source>
</reference>
<reference evidence="3" key="2">
    <citation type="submission" date="2020-10" db="UniProtKB">
        <authorList>
            <consortium name="WormBaseParasite"/>
        </authorList>
    </citation>
    <scope>IDENTIFICATION</scope>
</reference>
<dbReference type="Proteomes" id="UP000492821">
    <property type="component" value="Unassembled WGS sequence"/>
</dbReference>
<evidence type="ECO:0000313" key="3">
    <source>
        <dbReference type="WBParaSite" id="Pan_g2087.t2"/>
    </source>
</evidence>
<feature type="region of interest" description="Disordered" evidence="1">
    <location>
        <begin position="303"/>
        <end position="339"/>
    </location>
</feature>
<evidence type="ECO:0000313" key="2">
    <source>
        <dbReference type="Proteomes" id="UP000492821"/>
    </source>
</evidence>
<feature type="compositionally biased region" description="Basic residues" evidence="1">
    <location>
        <begin position="324"/>
        <end position="339"/>
    </location>
</feature>
<proteinExistence type="predicted"/>
<name>A0A7E4VGK8_PANRE</name>
<protein>
    <submittedName>
        <fullName evidence="3">C2H2-type domain-containing protein</fullName>
    </submittedName>
</protein>
<dbReference type="AlphaFoldDB" id="A0A7E4VGK8"/>